<dbReference type="PROSITE" id="PS51485">
    <property type="entry name" value="PHYTOCYANIN"/>
    <property type="match status" value="1"/>
</dbReference>
<feature type="chain" id="PRO_5044807465" description="Phytocyanin domain-containing protein" evidence="2">
    <location>
        <begin position="27"/>
        <end position="172"/>
    </location>
</feature>
<dbReference type="Gene3D" id="2.60.40.420">
    <property type="entry name" value="Cupredoxins - blue copper proteins"/>
    <property type="match status" value="1"/>
</dbReference>
<evidence type="ECO:0000256" key="1">
    <source>
        <dbReference type="SAM" id="MobiDB-lite"/>
    </source>
</evidence>
<dbReference type="PANTHER" id="PTHR33021">
    <property type="entry name" value="BLUE COPPER PROTEIN"/>
    <property type="match status" value="1"/>
</dbReference>
<feature type="domain" description="Phytocyanin" evidence="3">
    <location>
        <begin position="27"/>
        <end position="125"/>
    </location>
</feature>
<dbReference type="SUPFAM" id="SSF49503">
    <property type="entry name" value="Cupredoxins"/>
    <property type="match status" value="1"/>
</dbReference>
<keyword evidence="2" id="KW-0732">Signal</keyword>
<reference evidence="4 5" key="1">
    <citation type="submission" date="2024-09" db="EMBL/GenBank/DDBJ databases">
        <title>Chromosome-scale assembly of Riccia fluitans.</title>
        <authorList>
            <person name="Paukszto L."/>
            <person name="Sawicki J."/>
            <person name="Karawczyk K."/>
            <person name="Piernik-Szablinska J."/>
            <person name="Szczecinska M."/>
            <person name="Mazdziarz M."/>
        </authorList>
    </citation>
    <scope>NUCLEOTIDE SEQUENCE [LARGE SCALE GENOMIC DNA]</scope>
    <source>
        <strain evidence="4">Rf_01</strain>
        <tissue evidence="4">Aerial parts of the thallus</tissue>
    </source>
</reference>
<dbReference type="InterPro" id="IPR003245">
    <property type="entry name" value="Phytocyanin_dom"/>
</dbReference>
<dbReference type="PANTHER" id="PTHR33021:SF537">
    <property type="entry name" value="UCLACYANIN 2"/>
    <property type="match status" value="1"/>
</dbReference>
<dbReference type="Pfam" id="PF02298">
    <property type="entry name" value="Cu_bind_like"/>
    <property type="match status" value="1"/>
</dbReference>
<accession>A0ABD1YWS8</accession>
<keyword evidence="5" id="KW-1185">Reference proteome</keyword>
<sequence>MAAAVKSSSLLVALIVVAGLLQSASAKTATVNWEYAVSDTQYTDWAAAQHFEVGDKIAFIYGVGHDVLQVSRSDLDTCQSGNPIKTYTSNMTVVTLDKGGYFGFICGVPDHCDKYYMKMEVHVSSRSPSASPSPTTSPAPAPGPSDATILETGPAVMVGILMAACAAAALGL</sequence>
<proteinExistence type="predicted"/>
<dbReference type="AlphaFoldDB" id="A0ABD1YWS8"/>
<feature type="signal peptide" evidence="2">
    <location>
        <begin position="1"/>
        <end position="26"/>
    </location>
</feature>
<evidence type="ECO:0000259" key="3">
    <source>
        <dbReference type="PROSITE" id="PS51485"/>
    </source>
</evidence>
<comment type="caution">
    <text evidence="4">The sequence shown here is derived from an EMBL/GenBank/DDBJ whole genome shotgun (WGS) entry which is preliminary data.</text>
</comment>
<dbReference type="EMBL" id="JBHFFA010000003">
    <property type="protein sequence ID" value="KAL2634182.1"/>
    <property type="molecule type" value="Genomic_DNA"/>
</dbReference>
<name>A0ABD1YWS8_9MARC</name>
<evidence type="ECO:0000256" key="2">
    <source>
        <dbReference type="SAM" id="SignalP"/>
    </source>
</evidence>
<protein>
    <recommendedName>
        <fullName evidence="3">Phytocyanin domain-containing protein</fullName>
    </recommendedName>
</protein>
<organism evidence="4 5">
    <name type="scientific">Riccia fluitans</name>
    <dbReference type="NCBI Taxonomy" id="41844"/>
    <lineage>
        <taxon>Eukaryota</taxon>
        <taxon>Viridiplantae</taxon>
        <taxon>Streptophyta</taxon>
        <taxon>Embryophyta</taxon>
        <taxon>Marchantiophyta</taxon>
        <taxon>Marchantiopsida</taxon>
        <taxon>Marchantiidae</taxon>
        <taxon>Marchantiales</taxon>
        <taxon>Ricciaceae</taxon>
        <taxon>Riccia</taxon>
    </lineage>
</organism>
<evidence type="ECO:0000313" key="4">
    <source>
        <dbReference type="EMBL" id="KAL2634182.1"/>
    </source>
</evidence>
<feature type="region of interest" description="Disordered" evidence="1">
    <location>
        <begin position="126"/>
        <end position="146"/>
    </location>
</feature>
<evidence type="ECO:0000313" key="5">
    <source>
        <dbReference type="Proteomes" id="UP001605036"/>
    </source>
</evidence>
<dbReference type="Proteomes" id="UP001605036">
    <property type="component" value="Unassembled WGS sequence"/>
</dbReference>
<dbReference type="InterPro" id="IPR008972">
    <property type="entry name" value="Cupredoxin"/>
</dbReference>
<gene>
    <name evidence="4" type="ORF">R1flu_005661</name>
</gene>
<dbReference type="InterPro" id="IPR039391">
    <property type="entry name" value="Phytocyanin-like"/>
</dbReference>